<dbReference type="KEGG" id="cmaq:H0S70_08605"/>
<evidence type="ECO:0000313" key="3">
    <source>
        <dbReference type="EMBL" id="QNS40449.1"/>
    </source>
</evidence>
<keyword evidence="2" id="KW-0812">Transmembrane</keyword>
<feature type="transmembrane region" description="Helical" evidence="2">
    <location>
        <begin position="54"/>
        <end position="73"/>
    </location>
</feature>
<protein>
    <submittedName>
        <fullName evidence="3">Uncharacterized protein</fullName>
    </submittedName>
</protein>
<evidence type="ECO:0000256" key="1">
    <source>
        <dbReference type="SAM" id="MobiDB-lite"/>
    </source>
</evidence>
<dbReference type="AlphaFoldDB" id="A0A7H1DTZ1"/>
<evidence type="ECO:0000256" key="2">
    <source>
        <dbReference type="SAM" id="Phobius"/>
    </source>
</evidence>
<organism evidence="3 4">
    <name type="scientific">Chryseobacterium manosquense</name>
    <dbReference type="NCBI Taxonomy" id="2754694"/>
    <lineage>
        <taxon>Bacteria</taxon>
        <taxon>Pseudomonadati</taxon>
        <taxon>Bacteroidota</taxon>
        <taxon>Flavobacteriia</taxon>
        <taxon>Flavobacteriales</taxon>
        <taxon>Weeksellaceae</taxon>
        <taxon>Chryseobacterium group</taxon>
        <taxon>Chryseobacterium</taxon>
    </lineage>
</organism>
<feature type="compositionally biased region" description="Polar residues" evidence="1">
    <location>
        <begin position="154"/>
        <end position="169"/>
    </location>
</feature>
<reference evidence="3 4" key="1">
    <citation type="submission" date="2020-07" db="EMBL/GenBank/DDBJ databases">
        <title>Complete genome and description of Chryseobacterium manosquense strain Marseille-Q2069 sp. nov.</title>
        <authorList>
            <person name="Boxberger M."/>
        </authorList>
    </citation>
    <scope>NUCLEOTIDE SEQUENCE [LARGE SCALE GENOMIC DNA]</scope>
    <source>
        <strain evidence="3 4">Marseille-Q2069</strain>
    </source>
</reference>
<gene>
    <name evidence="3" type="ORF">H0S70_08605</name>
</gene>
<feature type="region of interest" description="Disordered" evidence="1">
    <location>
        <begin position="150"/>
        <end position="169"/>
    </location>
</feature>
<sequence>MKTDKSQDKYNEIFQELREEKMNWDFEDFLAEAEKEKNPITEVSEKKSASFPKLYWMAASVVLLVSMGVFYNVSNQNKIDEQDQLVKNEILKQKNDFGKGNEIVAINNAKDSLKTTSDSLVTDSVSINYGEDVIDKILPKRGRIKRQARPLFVDNSTPEKSATGKTAQNPEYQSNYVIINGQKIENEQEAIDLTKYSFRILSDNVSKTVASTEAVNSFINDY</sequence>
<evidence type="ECO:0000313" key="4">
    <source>
        <dbReference type="Proteomes" id="UP000516438"/>
    </source>
</evidence>
<dbReference type="EMBL" id="CP060203">
    <property type="protein sequence ID" value="QNS40449.1"/>
    <property type="molecule type" value="Genomic_DNA"/>
</dbReference>
<accession>A0A7H1DTZ1</accession>
<dbReference type="RefSeq" id="WP_188320517.1">
    <property type="nucleotide sequence ID" value="NZ_CP060203.1"/>
</dbReference>
<keyword evidence="2" id="KW-0472">Membrane</keyword>
<dbReference type="Proteomes" id="UP000516438">
    <property type="component" value="Chromosome"/>
</dbReference>
<name>A0A7H1DTZ1_9FLAO</name>
<proteinExistence type="predicted"/>
<keyword evidence="2" id="KW-1133">Transmembrane helix</keyword>
<keyword evidence="4" id="KW-1185">Reference proteome</keyword>